<feature type="chain" id="PRO_5040781997" evidence="3">
    <location>
        <begin position="33"/>
        <end position="428"/>
    </location>
</feature>
<feature type="compositionally biased region" description="Polar residues" evidence="2">
    <location>
        <begin position="82"/>
        <end position="91"/>
    </location>
</feature>
<feature type="compositionally biased region" description="Pro residues" evidence="2">
    <location>
        <begin position="93"/>
        <end position="119"/>
    </location>
</feature>
<dbReference type="GO" id="GO:0004553">
    <property type="term" value="F:hydrolase activity, hydrolyzing O-glycosyl compounds"/>
    <property type="evidence" value="ECO:0007669"/>
    <property type="project" value="InterPro"/>
</dbReference>
<dbReference type="EMBL" id="JAJLJH010000001">
    <property type="protein sequence ID" value="MCK9685451.1"/>
    <property type="molecule type" value="Genomic_DNA"/>
</dbReference>
<dbReference type="AlphaFoldDB" id="A0A9X1YGC2"/>
<dbReference type="Proteomes" id="UP001139353">
    <property type="component" value="Unassembled WGS sequence"/>
</dbReference>
<sequence length="428" mass="43990">MSTNDTARQRKLQMLAALSAAVASTVPMAAMAANPPNCSAWNASIAYTAGAVVVDQGKTYTANWWTQGNEPVTNNGGAGSGQPWTLSSGCSTTPPPPTPTPPPPTPTPPPPTPTPPAPAPSGSTFYGPYKDITVSMNWNTNVISTAVTGTLSPVLSVKPAKLKEITWAFATGACGSENWGGLQAAAVASANVNAFVSAGVKYVISTGGAAGSFTCANDTDFETFVNRYASSSLAGIDFDIEAGQTSADIDNLVARVKASQSKHPGLRWSFTLATLGGNSPQSLGSMGVTVMASIKSHGLTNYIINLMAMDYGSAIASNCTLNSSGKCDMGKSAIQSAVNLHNYYGVPYSAIEITPMIGGNDATDETFSIADASTLSSWVKANGGAGIHFWSLDRDHDCAPGYASATCNSYGSAGNWGFTNAFISDLGL</sequence>
<feature type="signal peptide" evidence="3">
    <location>
        <begin position="1"/>
        <end position="32"/>
    </location>
</feature>
<dbReference type="InterPro" id="IPR052750">
    <property type="entry name" value="GH18_Chitinase"/>
</dbReference>
<dbReference type="GO" id="GO:0005576">
    <property type="term" value="C:extracellular region"/>
    <property type="evidence" value="ECO:0007669"/>
    <property type="project" value="InterPro"/>
</dbReference>
<protein>
    <submittedName>
        <fullName evidence="5">Carbohydrate-binding protein</fullName>
    </submittedName>
</protein>
<dbReference type="GO" id="GO:0030246">
    <property type="term" value="F:carbohydrate binding"/>
    <property type="evidence" value="ECO:0007669"/>
    <property type="project" value="InterPro"/>
</dbReference>
<dbReference type="InterPro" id="IPR036573">
    <property type="entry name" value="CBM_sf_5/12"/>
</dbReference>
<dbReference type="Gene3D" id="3.20.20.80">
    <property type="entry name" value="Glycosidases"/>
    <property type="match status" value="1"/>
</dbReference>
<dbReference type="GO" id="GO:0005975">
    <property type="term" value="P:carbohydrate metabolic process"/>
    <property type="evidence" value="ECO:0007669"/>
    <property type="project" value="InterPro"/>
</dbReference>
<dbReference type="InterPro" id="IPR003610">
    <property type="entry name" value="CBM5/12"/>
</dbReference>
<feature type="domain" description="Chitin-binding type-3" evidence="4">
    <location>
        <begin position="38"/>
        <end position="87"/>
    </location>
</feature>
<dbReference type="CDD" id="cd12215">
    <property type="entry name" value="ChiC_BD"/>
    <property type="match status" value="1"/>
</dbReference>
<feature type="region of interest" description="Disordered" evidence="2">
    <location>
        <begin position="66"/>
        <end position="123"/>
    </location>
</feature>
<dbReference type="SUPFAM" id="SSF51445">
    <property type="entry name" value="(Trans)glycosidases"/>
    <property type="match status" value="1"/>
</dbReference>
<gene>
    <name evidence="5" type="ORF">LPC04_06990</name>
</gene>
<dbReference type="InterPro" id="IPR017853">
    <property type="entry name" value="GH"/>
</dbReference>
<evidence type="ECO:0000256" key="3">
    <source>
        <dbReference type="SAM" id="SignalP"/>
    </source>
</evidence>
<dbReference type="Gene3D" id="2.10.10.20">
    <property type="entry name" value="Carbohydrate-binding module superfamily 5/12"/>
    <property type="match status" value="1"/>
</dbReference>
<dbReference type="RefSeq" id="WP_275681454.1">
    <property type="nucleotide sequence ID" value="NZ_JAJLJH010000001.1"/>
</dbReference>
<dbReference type="PANTHER" id="PTHR42976">
    <property type="entry name" value="BIFUNCTIONAL CHITINASE/LYSOZYME-RELATED"/>
    <property type="match status" value="1"/>
</dbReference>
<dbReference type="Pfam" id="PF02839">
    <property type="entry name" value="CBM_5_12"/>
    <property type="match status" value="1"/>
</dbReference>
<name>A0A9X1YGC2_9BURK</name>
<evidence type="ECO:0000256" key="1">
    <source>
        <dbReference type="ARBA" id="ARBA00022801"/>
    </source>
</evidence>
<reference evidence="5" key="1">
    <citation type="submission" date="2021-11" db="EMBL/GenBank/DDBJ databases">
        <title>BS-T2-15 a new species belonging to the Comamonadaceae family isolated from the soil of a French oak forest.</title>
        <authorList>
            <person name="Mieszkin S."/>
            <person name="Alain K."/>
        </authorList>
    </citation>
    <scope>NUCLEOTIDE SEQUENCE</scope>
    <source>
        <strain evidence="5">BS-T2-15</strain>
    </source>
</reference>
<keyword evidence="1" id="KW-0378">Hydrolase</keyword>
<organism evidence="5 6">
    <name type="scientific">Scleromatobacter humisilvae</name>
    <dbReference type="NCBI Taxonomy" id="2897159"/>
    <lineage>
        <taxon>Bacteria</taxon>
        <taxon>Pseudomonadati</taxon>
        <taxon>Pseudomonadota</taxon>
        <taxon>Betaproteobacteria</taxon>
        <taxon>Burkholderiales</taxon>
        <taxon>Sphaerotilaceae</taxon>
        <taxon>Scleromatobacter</taxon>
    </lineage>
</organism>
<comment type="caution">
    <text evidence="5">The sequence shown here is derived from an EMBL/GenBank/DDBJ whole genome shotgun (WGS) entry which is preliminary data.</text>
</comment>
<dbReference type="PANTHER" id="PTHR42976:SF1">
    <property type="entry name" value="GH18 DOMAIN-CONTAINING PROTEIN-RELATED"/>
    <property type="match status" value="1"/>
</dbReference>
<evidence type="ECO:0000259" key="4">
    <source>
        <dbReference type="SMART" id="SM00495"/>
    </source>
</evidence>
<keyword evidence="3" id="KW-0732">Signal</keyword>
<dbReference type="SMART" id="SM00495">
    <property type="entry name" value="ChtBD3"/>
    <property type="match status" value="1"/>
</dbReference>
<evidence type="ECO:0000256" key="2">
    <source>
        <dbReference type="SAM" id="MobiDB-lite"/>
    </source>
</evidence>
<keyword evidence="6" id="KW-1185">Reference proteome</keyword>
<accession>A0A9X1YGC2</accession>
<proteinExistence type="predicted"/>
<evidence type="ECO:0000313" key="5">
    <source>
        <dbReference type="EMBL" id="MCK9685451.1"/>
    </source>
</evidence>
<dbReference type="SUPFAM" id="SSF51055">
    <property type="entry name" value="Carbohydrate binding domain"/>
    <property type="match status" value="1"/>
</dbReference>
<feature type="compositionally biased region" description="Polar residues" evidence="2">
    <location>
        <begin position="66"/>
        <end position="75"/>
    </location>
</feature>
<evidence type="ECO:0000313" key="6">
    <source>
        <dbReference type="Proteomes" id="UP001139353"/>
    </source>
</evidence>